<proteinExistence type="predicted"/>
<name>A0A5K7ZAL1_9BACT</name>
<sequence>MGTMIYTLQDFMTHSKGITYLVMGATLIVFLLFWSFLTGRDKKKNTY</sequence>
<dbReference type="Proteomes" id="UP000427769">
    <property type="component" value="Chromosome"/>
</dbReference>
<dbReference type="KEGG" id="dwd:DSCW_55250"/>
<dbReference type="AlphaFoldDB" id="A0A5K7ZAL1"/>
<feature type="transmembrane region" description="Helical" evidence="1">
    <location>
        <begin position="18"/>
        <end position="37"/>
    </location>
</feature>
<keyword evidence="3" id="KW-1185">Reference proteome</keyword>
<organism evidence="2 3">
    <name type="scientific">Desulfosarcina widdelii</name>
    <dbReference type="NCBI Taxonomy" id="947919"/>
    <lineage>
        <taxon>Bacteria</taxon>
        <taxon>Pseudomonadati</taxon>
        <taxon>Thermodesulfobacteriota</taxon>
        <taxon>Desulfobacteria</taxon>
        <taxon>Desulfobacterales</taxon>
        <taxon>Desulfosarcinaceae</taxon>
        <taxon>Desulfosarcina</taxon>
    </lineage>
</organism>
<dbReference type="InterPro" id="IPR054911">
    <property type="entry name" value="sulf_resp_HmcD"/>
</dbReference>
<evidence type="ECO:0008006" key="4">
    <source>
        <dbReference type="Google" id="ProtNLM"/>
    </source>
</evidence>
<keyword evidence="1" id="KW-0472">Membrane</keyword>
<evidence type="ECO:0000313" key="2">
    <source>
        <dbReference type="EMBL" id="BBO78108.1"/>
    </source>
</evidence>
<keyword evidence="1" id="KW-0812">Transmembrane</keyword>
<dbReference type="RefSeq" id="WP_170302054.1">
    <property type="nucleotide sequence ID" value="NZ_AP021875.1"/>
</dbReference>
<reference evidence="2 3" key="1">
    <citation type="submission" date="2019-11" db="EMBL/GenBank/DDBJ databases">
        <title>Comparative genomics of hydrocarbon-degrading Desulfosarcina strains.</title>
        <authorList>
            <person name="Watanabe M."/>
            <person name="Kojima H."/>
            <person name="Fukui M."/>
        </authorList>
    </citation>
    <scope>NUCLEOTIDE SEQUENCE [LARGE SCALE GENOMIC DNA]</scope>
    <source>
        <strain evidence="2 3">PP31</strain>
    </source>
</reference>
<evidence type="ECO:0000313" key="3">
    <source>
        <dbReference type="Proteomes" id="UP000427769"/>
    </source>
</evidence>
<gene>
    <name evidence="2" type="ORF">DSCW_55250</name>
</gene>
<protein>
    <recommendedName>
        <fullName evidence="4">Hmc operon protein 4</fullName>
    </recommendedName>
</protein>
<accession>A0A5K7ZAL1</accession>
<dbReference type="NCBIfam" id="NF045712">
    <property type="entry name" value="sulf_resp_HmcD"/>
    <property type="match status" value="1"/>
</dbReference>
<keyword evidence="1" id="KW-1133">Transmembrane helix</keyword>
<dbReference type="EMBL" id="AP021875">
    <property type="protein sequence ID" value="BBO78108.1"/>
    <property type="molecule type" value="Genomic_DNA"/>
</dbReference>
<evidence type="ECO:0000256" key="1">
    <source>
        <dbReference type="SAM" id="Phobius"/>
    </source>
</evidence>